<dbReference type="CDD" id="cd17574">
    <property type="entry name" value="REC_OmpR"/>
    <property type="match status" value="1"/>
</dbReference>
<comment type="caution">
    <text evidence="5">The sequence shown here is derived from an EMBL/GenBank/DDBJ whole genome shotgun (WGS) entry which is preliminary data.</text>
</comment>
<name>A0A0G1GH86_9BACT</name>
<evidence type="ECO:0000313" key="6">
    <source>
        <dbReference type="Proteomes" id="UP000034894"/>
    </source>
</evidence>
<dbReference type="EMBL" id="LCFP01000003">
    <property type="protein sequence ID" value="KKS98148.1"/>
    <property type="molecule type" value="Genomic_DNA"/>
</dbReference>
<reference evidence="5 6" key="1">
    <citation type="journal article" date="2015" name="Nature">
        <title>rRNA introns, odd ribosomes, and small enigmatic genomes across a large radiation of phyla.</title>
        <authorList>
            <person name="Brown C.T."/>
            <person name="Hug L.A."/>
            <person name="Thomas B.C."/>
            <person name="Sharon I."/>
            <person name="Castelle C.J."/>
            <person name="Singh A."/>
            <person name="Wilkins M.J."/>
            <person name="Williams K.H."/>
            <person name="Banfield J.F."/>
        </authorList>
    </citation>
    <scope>NUCLEOTIDE SEQUENCE [LARGE SCALE GENOMIC DNA]</scope>
</reference>
<evidence type="ECO:0000313" key="5">
    <source>
        <dbReference type="EMBL" id="KKS98148.1"/>
    </source>
</evidence>
<dbReference type="GO" id="GO:0003677">
    <property type="term" value="F:DNA binding"/>
    <property type="evidence" value="ECO:0007669"/>
    <property type="project" value="UniProtKB-KW"/>
</dbReference>
<organism evidence="5 6">
    <name type="scientific">Candidatus Gottesmanbacteria bacterium GW2011_GWA2_43_14</name>
    <dbReference type="NCBI Taxonomy" id="1618443"/>
    <lineage>
        <taxon>Bacteria</taxon>
        <taxon>Candidatus Gottesmaniibacteriota</taxon>
    </lineage>
</organism>
<dbReference type="AlphaFoldDB" id="A0A0G1GH86"/>
<dbReference type="GO" id="GO:0000160">
    <property type="term" value="P:phosphorelay signal transduction system"/>
    <property type="evidence" value="ECO:0007669"/>
    <property type="project" value="UniProtKB-KW"/>
</dbReference>
<dbReference type="SUPFAM" id="SSF52172">
    <property type="entry name" value="CheY-like"/>
    <property type="match status" value="1"/>
</dbReference>
<accession>A0A0G1GH86</accession>
<evidence type="ECO:0000256" key="1">
    <source>
        <dbReference type="ARBA" id="ARBA00022553"/>
    </source>
</evidence>
<dbReference type="Gene3D" id="3.40.50.2300">
    <property type="match status" value="1"/>
</dbReference>
<dbReference type="Proteomes" id="UP000034894">
    <property type="component" value="Unassembled WGS sequence"/>
</dbReference>
<evidence type="ECO:0000259" key="4">
    <source>
        <dbReference type="PROSITE" id="PS50110"/>
    </source>
</evidence>
<proteinExistence type="predicted"/>
<keyword evidence="5" id="KW-0238">DNA-binding</keyword>
<dbReference type="PANTHER" id="PTHR44591:SF14">
    <property type="entry name" value="PROTEIN PILG"/>
    <property type="match status" value="1"/>
</dbReference>
<dbReference type="PANTHER" id="PTHR44591">
    <property type="entry name" value="STRESS RESPONSE REGULATOR PROTEIN 1"/>
    <property type="match status" value="1"/>
</dbReference>
<dbReference type="InterPro" id="IPR001789">
    <property type="entry name" value="Sig_transdc_resp-reg_receiver"/>
</dbReference>
<feature type="modified residue" description="4-aspartylphosphate" evidence="3">
    <location>
        <position position="52"/>
    </location>
</feature>
<feature type="domain" description="Response regulatory" evidence="4">
    <location>
        <begin position="3"/>
        <end position="120"/>
    </location>
</feature>
<keyword evidence="1 3" id="KW-0597">Phosphoprotein</keyword>
<protein>
    <submittedName>
        <fullName evidence="5">DNA-binding response regulator, two-component system, OmpR family, alkaline phosphatase synthesis response regulator PhoP</fullName>
    </submittedName>
</protein>
<dbReference type="InterPro" id="IPR011006">
    <property type="entry name" value="CheY-like_superfamily"/>
</dbReference>
<dbReference type="InterPro" id="IPR050595">
    <property type="entry name" value="Bact_response_regulator"/>
</dbReference>
<dbReference type="STRING" id="1618443.UV73_C0003G0090"/>
<sequence>MKKVLIVEDEEFIRELYERAFCKAGYDVTLAIDGAEAENKISQQIFDVILLDIMLPKVTGIDVLIEIKKPESKNKNTPVFLITNLGQDEIIKKAFKIGAEGFFLKAHLVPKDIVNEINNFFTLLDNNQVNPVPDPSKS</sequence>
<evidence type="ECO:0000256" key="3">
    <source>
        <dbReference type="PROSITE-ProRule" id="PRU00169"/>
    </source>
</evidence>
<dbReference type="PROSITE" id="PS50110">
    <property type="entry name" value="RESPONSE_REGULATORY"/>
    <property type="match status" value="1"/>
</dbReference>
<dbReference type="Pfam" id="PF00072">
    <property type="entry name" value="Response_reg"/>
    <property type="match status" value="1"/>
</dbReference>
<keyword evidence="2" id="KW-0902">Two-component regulatory system</keyword>
<dbReference type="SMART" id="SM00448">
    <property type="entry name" value="REC"/>
    <property type="match status" value="1"/>
</dbReference>
<gene>
    <name evidence="5" type="ORF">UV73_C0003G0090</name>
</gene>
<evidence type="ECO:0000256" key="2">
    <source>
        <dbReference type="ARBA" id="ARBA00023012"/>
    </source>
</evidence>